<gene>
    <name evidence="1" type="primary">PIF1_0</name>
    <name evidence="1" type="ORF">DBV05_g10102</name>
</gene>
<keyword evidence="2" id="KW-1185">Reference proteome</keyword>
<dbReference type="AlphaFoldDB" id="A0A5N5D0U8"/>
<keyword evidence="1" id="KW-0347">Helicase</keyword>
<keyword evidence="1" id="KW-0067">ATP-binding</keyword>
<evidence type="ECO:0000313" key="1">
    <source>
        <dbReference type="EMBL" id="KAB2571231.1"/>
    </source>
</evidence>
<proteinExistence type="predicted"/>
<dbReference type="PANTHER" id="PTHR47642">
    <property type="entry name" value="ATP-DEPENDENT DNA HELICASE"/>
    <property type="match status" value="1"/>
</dbReference>
<sequence>MKLQAQVMLTKNLSDPRLTIGTIGKVVSFHPTGQGDIPRPKVRFVLLDGSTVDHICTEETWKADCYVPDQGRKILASKTQIPLVPAWALTVSAAQGLTLPRVKVDLAQTFEEGELYAALSRAPGTQHLQLANYTKPKGSPSTLIQAFH</sequence>
<keyword evidence="1" id="KW-0547">Nucleotide-binding</keyword>
<protein>
    <submittedName>
        <fullName evidence="1">ATP-dependent DNA helicase PIF1</fullName>
    </submittedName>
</protein>
<dbReference type="CDD" id="cd18809">
    <property type="entry name" value="SF1_C_RecD"/>
    <property type="match status" value="1"/>
</dbReference>
<evidence type="ECO:0000313" key="2">
    <source>
        <dbReference type="Proteomes" id="UP000325902"/>
    </source>
</evidence>
<comment type="caution">
    <text evidence="1">The sequence shown here is derived from an EMBL/GenBank/DDBJ whole genome shotgun (WGS) entry which is preliminary data.</text>
</comment>
<accession>A0A5N5D0U8</accession>
<dbReference type="InterPro" id="IPR051055">
    <property type="entry name" value="PIF1_helicase"/>
</dbReference>
<dbReference type="EMBL" id="VCHE01000107">
    <property type="protein sequence ID" value="KAB2571231.1"/>
    <property type="molecule type" value="Genomic_DNA"/>
</dbReference>
<name>A0A5N5D0U8_9PEZI</name>
<dbReference type="OrthoDB" id="432234at2759"/>
<dbReference type="Proteomes" id="UP000325902">
    <property type="component" value="Unassembled WGS sequence"/>
</dbReference>
<dbReference type="InterPro" id="IPR027417">
    <property type="entry name" value="P-loop_NTPase"/>
</dbReference>
<keyword evidence="1" id="KW-0378">Hydrolase</keyword>
<dbReference type="GO" id="GO:0004386">
    <property type="term" value="F:helicase activity"/>
    <property type="evidence" value="ECO:0007669"/>
    <property type="project" value="UniProtKB-KW"/>
</dbReference>
<reference evidence="1 2" key="1">
    <citation type="journal article" date="2019" name="Sci. Rep.">
        <title>A multi-omics analysis of the grapevine pathogen Lasiodiplodia theobromae reveals that temperature affects the expression of virulence- and pathogenicity-related genes.</title>
        <authorList>
            <person name="Felix C."/>
            <person name="Meneses R."/>
            <person name="Goncalves M.F.M."/>
            <person name="Tilleman L."/>
            <person name="Duarte A.S."/>
            <person name="Jorrin-Novo J.V."/>
            <person name="Van de Peer Y."/>
            <person name="Deforce D."/>
            <person name="Van Nieuwerburgh F."/>
            <person name="Esteves A.C."/>
            <person name="Alves A."/>
        </authorList>
    </citation>
    <scope>NUCLEOTIDE SEQUENCE [LARGE SCALE GENOMIC DNA]</scope>
    <source>
        <strain evidence="1 2">LA-SOL3</strain>
    </source>
</reference>
<organism evidence="1 2">
    <name type="scientific">Lasiodiplodia theobromae</name>
    <dbReference type="NCBI Taxonomy" id="45133"/>
    <lineage>
        <taxon>Eukaryota</taxon>
        <taxon>Fungi</taxon>
        <taxon>Dikarya</taxon>
        <taxon>Ascomycota</taxon>
        <taxon>Pezizomycotina</taxon>
        <taxon>Dothideomycetes</taxon>
        <taxon>Dothideomycetes incertae sedis</taxon>
        <taxon>Botryosphaeriales</taxon>
        <taxon>Botryosphaeriaceae</taxon>
        <taxon>Lasiodiplodia</taxon>
    </lineage>
</organism>
<dbReference type="SUPFAM" id="SSF52540">
    <property type="entry name" value="P-loop containing nucleoside triphosphate hydrolases"/>
    <property type="match status" value="1"/>
</dbReference>